<protein>
    <submittedName>
        <fullName evidence="1">Butirosin biosynthesis, BtrG</fullName>
    </submittedName>
</protein>
<dbReference type="EMBL" id="CP012508">
    <property type="protein sequence ID" value="ALB22238.1"/>
    <property type="molecule type" value="Genomic_DNA"/>
</dbReference>
<dbReference type="SUPFAM" id="SSF110857">
    <property type="entry name" value="Gamma-glutamyl cyclotransferase-like"/>
    <property type="match status" value="1"/>
</dbReference>
<sequence length="256" mass="29732">MITKKNNFSYLFSYLWSMFYGVYPYIAYAFSKRIFFQGAKNKGDKFALTSRSSFTRKYFIYGSLMANEKIIKQGYSAYINDYKIAFLLKGPSRLEPSFAVLHREPGEQAWGVMVELTDDEWHHIARHEVMYQLITASITTAMDHQQHLVSVLMVKEGVSSSEAILPSARYAKLLRVGAERFALPVEVQRYYKKCETRASSLSLLFYWLMPMVKRLTPFLGFNRAWWVASMSVAVLALSSSWLMMFYALRHLKCNTQ</sequence>
<gene>
    <name evidence="1" type="primary">btrG</name>
    <name evidence="1" type="ORF">KU39_1055</name>
</gene>
<dbReference type="Gene3D" id="3.10.490.10">
    <property type="entry name" value="Gamma-glutamyl cyclotransferase-like"/>
    <property type="match status" value="1"/>
</dbReference>
<dbReference type="CDD" id="cd06661">
    <property type="entry name" value="GGCT_like"/>
    <property type="match status" value="1"/>
</dbReference>
<dbReference type="InterPro" id="IPR036568">
    <property type="entry name" value="GGCT-like_sf"/>
</dbReference>
<evidence type="ECO:0000313" key="2">
    <source>
        <dbReference type="Proteomes" id="UP000029558"/>
    </source>
</evidence>
<organism evidence="1 2">
    <name type="scientific">Piscirickettsia salmonis</name>
    <dbReference type="NCBI Taxonomy" id="1238"/>
    <lineage>
        <taxon>Bacteria</taxon>
        <taxon>Pseudomonadati</taxon>
        <taxon>Pseudomonadota</taxon>
        <taxon>Gammaproteobacteria</taxon>
        <taxon>Thiotrichales</taxon>
        <taxon>Piscirickettsiaceae</taxon>
        <taxon>Piscirickettsia</taxon>
    </lineage>
</organism>
<proteinExistence type="predicted"/>
<dbReference type="OrthoDB" id="7850016at2"/>
<dbReference type="InterPro" id="IPR013024">
    <property type="entry name" value="GGCT-like"/>
</dbReference>
<name>A0A1L6TAF1_PISSA</name>
<dbReference type="Proteomes" id="UP000029558">
    <property type="component" value="Chromosome"/>
</dbReference>
<evidence type="ECO:0000313" key="1">
    <source>
        <dbReference type="EMBL" id="ALB22238.1"/>
    </source>
</evidence>
<dbReference type="RefSeq" id="WP_047927659.1">
    <property type="nucleotide sequence ID" value="NZ_CP012508.1"/>
</dbReference>
<dbReference type="AlphaFoldDB" id="A0A1L6TAF1"/>
<accession>A0A1L6TAF1</accession>
<reference evidence="1 2" key="1">
    <citation type="journal article" date="2014" name="Genome Announc.">
        <title>Comparative Genome Analysis of Two Isolates of the Fish Pathogen Piscirickettsia salmonis from Different Hosts Reveals Major Differences in Virulence-Associated Secretion Systems.</title>
        <authorList>
            <person name="Bohle H."/>
            <person name="Henriquez P."/>
            <person name="Grothusen H."/>
            <person name="Navas E."/>
            <person name="Sandoval A."/>
            <person name="Bustamante F."/>
            <person name="Bustos P."/>
            <person name="Mancilla M."/>
        </authorList>
    </citation>
    <scope>NUCLEOTIDE SEQUENCE [LARGE SCALE GENOMIC DNA]</scope>
    <source>
        <strain evidence="2">B1-32597</strain>
    </source>
</reference>